<accession>A0A1E4T5X0</accession>
<dbReference type="Pfam" id="PF03109">
    <property type="entry name" value="ABC1"/>
    <property type="match status" value="1"/>
</dbReference>
<dbReference type="GO" id="GO:0005524">
    <property type="term" value="F:ATP binding"/>
    <property type="evidence" value="ECO:0007669"/>
    <property type="project" value="InterPro"/>
</dbReference>
<evidence type="ECO:0000313" key="3">
    <source>
        <dbReference type="EMBL" id="ODV87154.1"/>
    </source>
</evidence>
<dbReference type="PROSITE" id="PS50011">
    <property type="entry name" value="PROTEIN_KINASE_DOM"/>
    <property type="match status" value="1"/>
</dbReference>
<dbReference type="InterPro" id="IPR044095">
    <property type="entry name" value="ADCK2_dom"/>
</dbReference>
<dbReference type="InterPro" id="IPR000719">
    <property type="entry name" value="Prot_kinase_dom"/>
</dbReference>
<dbReference type="CDD" id="cd13971">
    <property type="entry name" value="ADCK2-like"/>
    <property type="match status" value="1"/>
</dbReference>
<dbReference type="InterPro" id="IPR052402">
    <property type="entry name" value="ADCK_kinase"/>
</dbReference>
<dbReference type="GO" id="GO:0005739">
    <property type="term" value="C:mitochondrion"/>
    <property type="evidence" value="ECO:0007669"/>
    <property type="project" value="TreeGrafter"/>
</dbReference>
<name>A0A1E4T5X0_9ASCO</name>
<evidence type="ECO:0000259" key="2">
    <source>
        <dbReference type="PROSITE" id="PS50011"/>
    </source>
</evidence>
<evidence type="ECO:0000313" key="4">
    <source>
        <dbReference type="Proteomes" id="UP000094801"/>
    </source>
</evidence>
<dbReference type="Proteomes" id="UP000094801">
    <property type="component" value="Unassembled WGS sequence"/>
</dbReference>
<comment type="similarity">
    <text evidence="1">Belongs to the protein kinase superfamily. ADCK protein kinase family.</text>
</comment>
<dbReference type="STRING" id="983967.A0A1E4T5X0"/>
<dbReference type="GO" id="GO:0004672">
    <property type="term" value="F:protein kinase activity"/>
    <property type="evidence" value="ECO:0007669"/>
    <property type="project" value="InterPro"/>
</dbReference>
<reference evidence="4" key="1">
    <citation type="submission" date="2016-04" db="EMBL/GenBank/DDBJ databases">
        <title>Comparative genomics of biotechnologically important yeasts.</title>
        <authorList>
            <consortium name="DOE Joint Genome Institute"/>
            <person name="Riley R."/>
            <person name="Haridas S."/>
            <person name="Wolfe K.H."/>
            <person name="Lopes M.R."/>
            <person name="Hittinger C.T."/>
            <person name="Goker M."/>
            <person name="Salamov A."/>
            <person name="Wisecaver J."/>
            <person name="Long T.M."/>
            <person name="Aerts A.L."/>
            <person name="Barry K."/>
            <person name="Choi C."/>
            <person name="Clum A."/>
            <person name="Coughlan A.Y."/>
            <person name="Deshpande S."/>
            <person name="Douglass A.P."/>
            <person name="Hanson S.J."/>
            <person name="Klenk H.-P."/>
            <person name="Labutti K."/>
            <person name="Lapidus A."/>
            <person name="Lindquist E."/>
            <person name="Lipzen A."/>
            <person name="Meier-Kolthoff J.P."/>
            <person name="Ohm R.A."/>
            <person name="Otillar R.P."/>
            <person name="Pangilinan J."/>
            <person name="Peng Y."/>
            <person name="Rokas A."/>
            <person name="Rosa C.A."/>
            <person name="Scheuner C."/>
            <person name="Sibirny A.A."/>
            <person name="Slot J.C."/>
            <person name="Stielow J.B."/>
            <person name="Sun H."/>
            <person name="Kurtzman C.P."/>
            <person name="Blackwell M."/>
            <person name="Grigoriev I.V."/>
            <person name="Jeffries T.W."/>
        </authorList>
    </citation>
    <scope>NUCLEOTIDE SEQUENCE [LARGE SCALE GENOMIC DNA]</scope>
    <source>
        <strain evidence="4">NRRL YB-2248</strain>
    </source>
</reference>
<evidence type="ECO:0000256" key="1">
    <source>
        <dbReference type="ARBA" id="ARBA00009670"/>
    </source>
</evidence>
<sequence>MDKIRNSWVLTFQLRRQSLSTIKKHARQYSPNSLHHVRQKSYSYSQQNGTKSPPIAKKAFIGISTIALVGVFTVSQLNSTTLSNEAKLSRSLFKDASVLSNSNKLEPDMSQGTFEMGLYTSSQKELQEESIAIREKQTKRKFVGFLFQIRYFIVDYIFEPIVTVGRFLELATLFIPIVITIPLVYFGKKNNKGETSGAQLWYKLIRVTAEMAGASFIKLGQWAASRTDIFSRGLCDELSRLHSNAKSHSFRQTKMILERTFNGLTLDEIFDEFDSVPIGTGAIAQVYLGRLNAKFIEEGQDHDALVAVKVVHPNIEIRIERDLKIMKFFANMIDWVPTMEWLSLPQEVEQFAILMKMQLDLRIEGYNLLKFKEKFSDSNVIKFPKPFMSISSRKVLIEERVCGLSMDRILKLKENHGKNLSKEISDNLIDSFLKMLILDNFIHADLHPGNIFIRFAQKDSSSKNFITDEFETDKLMEKLSSIKSDEELVEEFESLHAQNYHPQVYLIDAGLVTELDSENRFNFISLFNALAEFDGYKAGELMIERSKTPGTAIHKELFKIKVEKLVSRIKERTFTLGSISIGDLLDKMLSMVRSHHVRMEGDFITVIVAILLLEGIGRQLDPELDLFARCVFAWEFGFPTF</sequence>
<dbReference type="EMBL" id="KV453848">
    <property type="protein sequence ID" value="ODV87154.1"/>
    <property type="molecule type" value="Genomic_DNA"/>
</dbReference>
<dbReference type="InterPro" id="IPR004147">
    <property type="entry name" value="ABC1_dom"/>
</dbReference>
<protein>
    <recommendedName>
        <fullName evidence="2">Protein kinase domain-containing protein</fullName>
    </recommendedName>
</protein>
<organism evidence="3 4">
    <name type="scientific">[Candida] arabinofermentans NRRL YB-2248</name>
    <dbReference type="NCBI Taxonomy" id="983967"/>
    <lineage>
        <taxon>Eukaryota</taxon>
        <taxon>Fungi</taxon>
        <taxon>Dikarya</taxon>
        <taxon>Ascomycota</taxon>
        <taxon>Saccharomycotina</taxon>
        <taxon>Pichiomycetes</taxon>
        <taxon>Pichiales</taxon>
        <taxon>Pichiaceae</taxon>
        <taxon>Ogataea</taxon>
        <taxon>Ogataea/Candida clade</taxon>
    </lineage>
</organism>
<dbReference type="AlphaFoldDB" id="A0A1E4T5X0"/>
<gene>
    <name evidence="3" type="ORF">CANARDRAFT_26576</name>
</gene>
<dbReference type="SUPFAM" id="SSF56112">
    <property type="entry name" value="Protein kinase-like (PK-like)"/>
    <property type="match status" value="1"/>
</dbReference>
<dbReference type="PANTHER" id="PTHR45890">
    <property type="entry name" value="AARF DOMAIN CONTAINING KINASE 2 (PREDICTED)"/>
    <property type="match status" value="1"/>
</dbReference>
<dbReference type="OrthoDB" id="1290869at2759"/>
<feature type="domain" description="Protein kinase" evidence="2">
    <location>
        <begin position="272"/>
        <end position="641"/>
    </location>
</feature>
<proteinExistence type="inferred from homology"/>
<dbReference type="PANTHER" id="PTHR45890:SF1">
    <property type="entry name" value="AARF DOMAIN CONTAINING KINASE 2"/>
    <property type="match status" value="1"/>
</dbReference>
<keyword evidence="4" id="KW-1185">Reference proteome</keyword>
<dbReference type="InterPro" id="IPR011009">
    <property type="entry name" value="Kinase-like_dom_sf"/>
</dbReference>